<evidence type="ECO:0000256" key="5">
    <source>
        <dbReference type="SAM" id="MobiDB-lite"/>
    </source>
</evidence>
<evidence type="ECO:0000256" key="4">
    <source>
        <dbReference type="ARBA" id="ARBA00023242"/>
    </source>
</evidence>
<sequence>MKNITPPMDSLFIPKTNPPKRQRLCQSTTAVPLPSANDTKDQESPMQYCCVARPMNMADYLLPPTIPPLTTTVEYPANSIGHNLHFPTAPLAYAEPPPLNVPSTANNQDDVTQGSSSVSCMPPGYKFSPHDEELILAYLMKKVSNRSLPCDAIVDVNLYKFNPWDLAEMLKQQRGQKEKWYIFTPRDRKYPKGSRPSRKAGDGFWKATGAAQNIKYNQHKRYNDKVYGNIAYGDIIGTKRALVFYIGKPPNGDRKTKWIMHEYELYNKDLRPNEKGMSNDIRLDDWVFCTIYHNGKFLRLSSSQRNDNGNELMMSNFTNNNNVVQEYASSTDNRVPSEFTTNNSASHEITAVPQFTHVPPDYSSHFRYQISDTFEDDLT</sequence>
<dbReference type="InterPro" id="IPR036093">
    <property type="entry name" value="NAC_dom_sf"/>
</dbReference>
<dbReference type="GO" id="GO:0003677">
    <property type="term" value="F:DNA binding"/>
    <property type="evidence" value="ECO:0007669"/>
    <property type="project" value="UniProtKB-KW"/>
</dbReference>
<evidence type="ECO:0000256" key="3">
    <source>
        <dbReference type="ARBA" id="ARBA00023163"/>
    </source>
</evidence>
<dbReference type="Proteomes" id="UP001280121">
    <property type="component" value="Unassembled WGS sequence"/>
</dbReference>
<evidence type="ECO:0000313" key="8">
    <source>
        <dbReference type="Proteomes" id="UP001280121"/>
    </source>
</evidence>
<dbReference type="Gene3D" id="2.170.150.80">
    <property type="entry name" value="NAC domain"/>
    <property type="match status" value="1"/>
</dbReference>
<dbReference type="PROSITE" id="PS51005">
    <property type="entry name" value="NAC"/>
    <property type="match status" value="1"/>
</dbReference>
<protein>
    <recommendedName>
        <fullName evidence="6">NAC domain-containing protein</fullName>
    </recommendedName>
</protein>
<keyword evidence="4" id="KW-0539">Nucleus</keyword>
<evidence type="ECO:0000256" key="1">
    <source>
        <dbReference type="ARBA" id="ARBA00023015"/>
    </source>
</evidence>
<reference evidence="7" key="1">
    <citation type="journal article" date="2023" name="Plant J.">
        <title>Genome sequences and population genomics provide insights into the demographic history, inbreeding, and mutation load of two 'living fossil' tree species of Dipteronia.</title>
        <authorList>
            <person name="Feng Y."/>
            <person name="Comes H.P."/>
            <person name="Chen J."/>
            <person name="Zhu S."/>
            <person name="Lu R."/>
            <person name="Zhang X."/>
            <person name="Li P."/>
            <person name="Qiu J."/>
            <person name="Olsen K.M."/>
            <person name="Qiu Y."/>
        </authorList>
    </citation>
    <scope>NUCLEOTIDE SEQUENCE</scope>
    <source>
        <strain evidence="7">KIB01</strain>
    </source>
</reference>
<feature type="domain" description="NAC" evidence="6">
    <location>
        <begin position="121"/>
        <end position="294"/>
    </location>
</feature>
<dbReference type="PANTHER" id="PTHR31719:SF179">
    <property type="entry name" value="OS08G0148400 PROTEIN"/>
    <property type="match status" value="1"/>
</dbReference>
<dbReference type="EMBL" id="JANJYI010000004">
    <property type="protein sequence ID" value="KAK2654803.1"/>
    <property type="molecule type" value="Genomic_DNA"/>
</dbReference>
<gene>
    <name evidence="7" type="ORF">Ddye_014659</name>
</gene>
<evidence type="ECO:0000256" key="2">
    <source>
        <dbReference type="ARBA" id="ARBA00023125"/>
    </source>
</evidence>
<dbReference type="GO" id="GO:0006355">
    <property type="term" value="P:regulation of DNA-templated transcription"/>
    <property type="evidence" value="ECO:0007669"/>
    <property type="project" value="InterPro"/>
</dbReference>
<dbReference type="PANTHER" id="PTHR31719">
    <property type="entry name" value="NAC TRANSCRIPTION FACTOR 56"/>
    <property type="match status" value="1"/>
</dbReference>
<name>A0AAD9X988_9ROSI</name>
<keyword evidence="8" id="KW-1185">Reference proteome</keyword>
<comment type="caution">
    <text evidence="7">The sequence shown here is derived from an EMBL/GenBank/DDBJ whole genome shotgun (WGS) entry which is preliminary data.</text>
</comment>
<feature type="region of interest" description="Disordered" evidence="5">
    <location>
        <begin position="1"/>
        <end position="24"/>
    </location>
</feature>
<keyword evidence="2" id="KW-0238">DNA-binding</keyword>
<evidence type="ECO:0000313" key="7">
    <source>
        <dbReference type="EMBL" id="KAK2654803.1"/>
    </source>
</evidence>
<accession>A0AAD9X988</accession>
<keyword evidence="1" id="KW-0805">Transcription regulation</keyword>
<evidence type="ECO:0000259" key="6">
    <source>
        <dbReference type="PROSITE" id="PS51005"/>
    </source>
</evidence>
<keyword evidence="3" id="KW-0804">Transcription</keyword>
<organism evidence="7 8">
    <name type="scientific">Dipteronia dyeriana</name>
    <dbReference type="NCBI Taxonomy" id="168575"/>
    <lineage>
        <taxon>Eukaryota</taxon>
        <taxon>Viridiplantae</taxon>
        <taxon>Streptophyta</taxon>
        <taxon>Embryophyta</taxon>
        <taxon>Tracheophyta</taxon>
        <taxon>Spermatophyta</taxon>
        <taxon>Magnoliopsida</taxon>
        <taxon>eudicotyledons</taxon>
        <taxon>Gunneridae</taxon>
        <taxon>Pentapetalae</taxon>
        <taxon>rosids</taxon>
        <taxon>malvids</taxon>
        <taxon>Sapindales</taxon>
        <taxon>Sapindaceae</taxon>
        <taxon>Hippocastanoideae</taxon>
        <taxon>Acereae</taxon>
        <taxon>Dipteronia</taxon>
    </lineage>
</organism>
<proteinExistence type="predicted"/>
<dbReference type="AlphaFoldDB" id="A0AAD9X988"/>
<dbReference type="SUPFAM" id="SSF101941">
    <property type="entry name" value="NAC domain"/>
    <property type="match status" value="1"/>
</dbReference>
<dbReference type="InterPro" id="IPR003441">
    <property type="entry name" value="NAC-dom"/>
</dbReference>
<dbReference type="Pfam" id="PF02365">
    <property type="entry name" value="NAM"/>
    <property type="match status" value="1"/>
</dbReference>